<accession>A0A9X1V016</accession>
<gene>
    <name evidence="7" type="ORF">ML462_00595</name>
</gene>
<organism evidence="7 8">
    <name type="scientific">Christiangramia lutea</name>
    <dbReference type="NCBI Taxonomy" id="1607951"/>
    <lineage>
        <taxon>Bacteria</taxon>
        <taxon>Pseudomonadati</taxon>
        <taxon>Bacteroidota</taxon>
        <taxon>Flavobacteriia</taxon>
        <taxon>Flavobacteriales</taxon>
        <taxon>Flavobacteriaceae</taxon>
        <taxon>Christiangramia</taxon>
    </lineage>
</organism>
<sequence>MLPRNFLAVITAILLLANFYIIVAFDLELSRWARLISTTVFLFILLFKRIENRKMLAAFIFLWISDFGLFQYEDPFVNSGTFLMRITSYLLLVLVVTPELQKLKANLFQKLIFITVFTLNLAMLQMLVGMVPDRFVYPGLNILFYIYGFSMISMVIAAISYSNRYSDKTSFYYTAATLCLVFSDISSFIAYYLEFYEFYFPDRIFYILGLAGLIKFITMGRSHKAVAELESL</sequence>
<proteinExistence type="inferred from homology"/>
<evidence type="ECO:0000256" key="1">
    <source>
        <dbReference type="ARBA" id="ARBA00004141"/>
    </source>
</evidence>
<evidence type="ECO:0000313" key="8">
    <source>
        <dbReference type="Proteomes" id="UP001139226"/>
    </source>
</evidence>
<evidence type="ECO:0000313" key="7">
    <source>
        <dbReference type="EMBL" id="MCH4821658.1"/>
    </source>
</evidence>
<feature type="transmembrane region" description="Helical" evidence="6">
    <location>
        <begin position="31"/>
        <end position="47"/>
    </location>
</feature>
<evidence type="ECO:0000256" key="3">
    <source>
        <dbReference type="ARBA" id="ARBA00022692"/>
    </source>
</evidence>
<feature type="transmembrane region" description="Helical" evidence="6">
    <location>
        <begin position="142"/>
        <end position="159"/>
    </location>
</feature>
<evidence type="ECO:0008006" key="9">
    <source>
        <dbReference type="Google" id="ProtNLM"/>
    </source>
</evidence>
<comment type="subcellular location">
    <subcellularLocation>
        <location evidence="1">Membrane</location>
        <topology evidence="1">Multi-pass membrane protein</topology>
    </subcellularLocation>
</comment>
<dbReference type="GO" id="GO:0016020">
    <property type="term" value="C:membrane"/>
    <property type="evidence" value="ECO:0007669"/>
    <property type="project" value="UniProtKB-SubCell"/>
</dbReference>
<comment type="caution">
    <text evidence="7">The sequence shown here is derived from an EMBL/GenBank/DDBJ whole genome shotgun (WGS) entry which is preliminary data.</text>
</comment>
<dbReference type="Proteomes" id="UP001139226">
    <property type="component" value="Unassembled WGS sequence"/>
</dbReference>
<keyword evidence="3 6" id="KW-0812">Transmembrane</keyword>
<feature type="transmembrane region" description="Helical" evidence="6">
    <location>
        <begin position="82"/>
        <end position="100"/>
    </location>
</feature>
<feature type="transmembrane region" description="Helical" evidence="6">
    <location>
        <begin position="204"/>
        <end position="222"/>
    </location>
</feature>
<keyword evidence="4 6" id="KW-1133">Transmembrane helix</keyword>
<feature type="transmembrane region" description="Helical" evidence="6">
    <location>
        <begin position="7"/>
        <end position="25"/>
    </location>
</feature>
<keyword evidence="5 6" id="KW-0472">Membrane</keyword>
<feature type="transmembrane region" description="Helical" evidence="6">
    <location>
        <begin position="112"/>
        <end position="130"/>
    </location>
</feature>
<dbReference type="EMBL" id="JAKVTV010000001">
    <property type="protein sequence ID" value="MCH4821658.1"/>
    <property type="molecule type" value="Genomic_DNA"/>
</dbReference>
<dbReference type="Pfam" id="PF07947">
    <property type="entry name" value="YhhN"/>
    <property type="match status" value="1"/>
</dbReference>
<dbReference type="InterPro" id="IPR012506">
    <property type="entry name" value="TMEM86B-like"/>
</dbReference>
<comment type="similarity">
    <text evidence="2">Belongs to the TMEM86 family.</text>
</comment>
<feature type="transmembrane region" description="Helical" evidence="6">
    <location>
        <begin position="171"/>
        <end position="192"/>
    </location>
</feature>
<evidence type="ECO:0000256" key="5">
    <source>
        <dbReference type="ARBA" id="ARBA00023136"/>
    </source>
</evidence>
<feature type="transmembrane region" description="Helical" evidence="6">
    <location>
        <begin position="54"/>
        <end position="70"/>
    </location>
</feature>
<keyword evidence="8" id="KW-1185">Reference proteome</keyword>
<evidence type="ECO:0000256" key="4">
    <source>
        <dbReference type="ARBA" id="ARBA00022989"/>
    </source>
</evidence>
<dbReference type="AlphaFoldDB" id="A0A9X1V016"/>
<name>A0A9X1V016_9FLAO</name>
<evidence type="ECO:0000256" key="2">
    <source>
        <dbReference type="ARBA" id="ARBA00007375"/>
    </source>
</evidence>
<dbReference type="RefSeq" id="WP_240711790.1">
    <property type="nucleotide sequence ID" value="NZ_JAKVTV010000001.1"/>
</dbReference>
<reference evidence="7" key="1">
    <citation type="submission" date="2022-03" db="EMBL/GenBank/DDBJ databases">
        <title>Gramella crocea sp. nov., isolated from activated sludge of a seafood processing plant.</title>
        <authorList>
            <person name="Zhang X."/>
        </authorList>
    </citation>
    <scope>NUCLEOTIDE SEQUENCE</scope>
    <source>
        <strain evidence="7">YJ019</strain>
    </source>
</reference>
<evidence type="ECO:0000256" key="6">
    <source>
        <dbReference type="SAM" id="Phobius"/>
    </source>
</evidence>
<protein>
    <recommendedName>
        <fullName evidence="9">YhhN-like protein</fullName>
    </recommendedName>
</protein>